<organism evidence="2 3">
    <name type="scientific">Mycolicibacterium smegmatis (strain ATCC 700084 / mc(2)155)</name>
    <name type="common">Mycobacterium smegmatis</name>
    <dbReference type="NCBI Taxonomy" id="246196"/>
    <lineage>
        <taxon>Bacteria</taxon>
        <taxon>Bacillati</taxon>
        <taxon>Actinomycetota</taxon>
        <taxon>Actinomycetes</taxon>
        <taxon>Mycobacteriales</taxon>
        <taxon>Mycobacteriaceae</taxon>
        <taxon>Mycolicibacterium</taxon>
    </lineage>
</organism>
<evidence type="ECO:0000259" key="1">
    <source>
        <dbReference type="Pfam" id="PF16170"/>
    </source>
</evidence>
<dbReference type="SUPFAM" id="SSF47240">
    <property type="entry name" value="Ferritin-like"/>
    <property type="match status" value="1"/>
</dbReference>
<sequence length="453" mass="51258">MDATHTRRLTTRPSLPQVPGTAGIDLSIFLAYLRSRNPTKGTSTVTTSVRSAATRDEYAERLLKGSVKRSYAPVVDIEWDTPLEPDKFFLPPKLVSLYGTPLWESMSREQQIELSRQELANTLSAGIWFENILNQALLRKMMHQDPTARATHYELTELGDETRHMVMFGRAIERIGAKPVRPRLYQRMIINTLPFFFRGSVLWVAALIGEEIFDSLQRQMMDDPELQPFVQRVMRIHVTEEARHIQFARDGLRKRTSDMGWPTRVWVSNLNGLGGLFFRHLFSHPIQYRRAGLDGRAGRRLARASAHRHEVQVAGFAPLAAFLEEVGLMGRIGRRMWRRSGFLPQDHTPTVRHRGIAAGTEPAIDEDVYDGFAVLDNGDRDSRVRVRLTGHLDPIDGRYHWQGSILDADMVAGTGPVRLTIGQRSADARIVERTAQSTYTIAGVGEPPFTLAE</sequence>
<dbReference type="GO" id="GO:0016491">
    <property type="term" value="F:oxidoreductase activity"/>
    <property type="evidence" value="ECO:0007669"/>
    <property type="project" value="InterPro"/>
</dbReference>
<gene>
    <name evidence="2" type="ordered locus">MSMEI_5396</name>
</gene>
<accession>I7G805</accession>
<dbReference type="EMBL" id="CP001663">
    <property type="protein sequence ID" value="AFP41837.1"/>
    <property type="molecule type" value="Genomic_DNA"/>
</dbReference>
<dbReference type="InterPro" id="IPR009078">
    <property type="entry name" value="Ferritin-like_SF"/>
</dbReference>
<reference evidence="2 3" key="2">
    <citation type="journal article" date="2009" name="Genome Res.">
        <title>Ortho-proteogenomics: multiple proteomes investigation through orthology and a new MS-based protocol.</title>
        <authorList>
            <person name="Gallien S."/>
            <person name="Perrodou E."/>
            <person name="Carapito C."/>
            <person name="Deshayes C."/>
            <person name="Reyrat J.M."/>
            <person name="Van Dorsselaer A."/>
            <person name="Poch O."/>
            <person name="Schaeffer C."/>
            <person name="Lecompte O."/>
        </authorList>
    </citation>
    <scope>NUCLEOTIDE SEQUENCE [LARGE SCALE GENOMIC DNA]</scope>
    <source>
        <strain evidence="3">ATCC 700084 / mc(2)155</strain>
    </source>
</reference>
<dbReference type="InterPro" id="IPR032371">
    <property type="entry name" value="DUF4873"/>
</dbReference>
<dbReference type="AlphaFoldDB" id="I7G805"/>
<dbReference type="Gene3D" id="1.10.620.20">
    <property type="entry name" value="Ribonucleotide Reductase, subunit A"/>
    <property type="match status" value="1"/>
</dbReference>
<name>I7G805_MYCS2</name>
<reference evidence="2 3" key="1">
    <citation type="journal article" date="2007" name="Genome Biol.">
        <title>Interrupted coding sequences in Mycobacterium smegmatis: authentic mutations or sequencing errors?</title>
        <authorList>
            <person name="Deshayes C."/>
            <person name="Perrodou E."/>
            <person name="Gallien S."/>
            <person name="Euphrasie D."/>
            <person name="Schaeffer C."/>
            <person name="Van-Dorsselaer A."/>
            <person name="Poch O."/>
            <person name="Lecompte O."/>
            <person name="Reyrat J.M."/>
        </authorList>
    </citation>
    <scope>NUCLEOTIDE SEQUENCE [LARGE SCALE GENOMIC DNA]</scope>
    <source>
        <strain evidence="3">ATCC 700084 / mc(2)155</strain>
    </source>
</reference>
<protein>
    <submittedName>
        <fullName evidence="2">Conserved hypothetical membrane protein</fullName>
    </submittedName>
</protein>
<dbReference type="KEGG" id="msg:MSMEI_5396"/>
<dbReference type="Pfam" id="PF11583">
    <property type="entry name" value="AurF"/>
    <property type="match status" value="1"/>
</dbReference>
<dbReference type="PATRIC" id="fig|246196.56.peg.5521"/>
<dbReference type="Pfam" id="PF16170">
    <property type="entry name" value="DUF4873"/>
    <property type="match status" value="1"/>
</dbReference>
<evidence type="ECO:0000313" key="2">
    <source>
        <dbReference type="EMBL" id="AFP41837.1"/>
    </source>
</evidence>
<proteinExistence type="predicted"/>
<dbReference type="InterPro" id="IPR012348">
    <property type="entry name" value="RNR-like"/>
</dbReference>
<evidence type="ECO:0000313" key="3">
    <source>
        <dbReference type="Proteomes" id="UP000006158"/>
    </source>
</evidence>
<feature type="domain" description="DUF4873" evidence="1">
    <location>
        <begin position="366"/>
        <end position="450"/>
    </location>
</feature>
<dbReference type="InterPro" id="IPR025859">
    <property type="entry name" value="AurF/CmlI"/>
</dbReference>
<dbReference type="Proteomes" id="UP000006158">
    <property type="component" value="Chromosome"/>
</dbReference>